<sequence length="316" mass="36007">MSFSKFTSADWYKNYNNWLPWAQWLGGIIVVIFLAKIFWLWALYFTMPSEFKPIKVMPANSASSTRSIDISKVVNMNLFGAIIEQVVEVKPVVENVVETSLNLKLRGIYAADTVEKANAIIEDDRGKQEVYFIGEKLKVSGRVYLRQVYADRVILETNGRRESLTLEQPELVIKTTSSPYSKAPPSLPTKDSPRRTKVDDKRKDDRLTEKLSEYRNKLSSDPQSVADIISGQPHYVNGELQGFRIQPGKDKRLFQELGLRRNDIVTSINGVGLTNIQDAMRLMGDMQSFKEMSVEIQRGNQQLNILVNLNQNVGRK</sequence>
<dbReference type="InterPro" id="IPR024961">
    <property type="entry name" value="T2SS_GspC_N"/>
</dbReference>
<dbReference type="SUPFAM" id="SSF50156">
    <property type="entry name" value="PDZ domain-like"/>
    <property type="match status" value="1"/>
</dbReference>
<keyword evidence="2" id="KW-1185">Reference proteome</keyword>
<dbReference type="EMBL" id="JBEVCJ010000026">
    <property type="protein sequence ID" value="MET1256734.1"/>
    <property type="molecule type" value="Genomic_DNA"/>
</dbReference>
<dbReference type="Gene3D" id="2.30.30.830">
    <property type="match status" value="1"/>
</dbReference>
<gene>
    <name evidence="1" type="primary">gspC</name>
    <name evidence="1" type="ORF">ABVT43_16450</name>
</gene>
<dbReference type="Proteomes" id="UP001548189">
    <property type="component" value="Unassembled WGS sequence"/>
</dbReference>
<comment type="caution">
    <text evidence="1">The sequence shown here is derived from an EMBL/GenBank/DDBJ whole genome shotgun (WGS) entry which is preliminary data.</text>
</comment>
<accession>A0ABV2BXS6</accession>
<name>A0ABV2BXS6_9GAMM</name>
<dbReference type="InterPro" id="IPR001639">
    <property type="entry name" value="T2SS_protein-GspC"/>
</dbReference>
<protein>
    <submittedName>
        <fullName evidence="1">Type II secretion system protein GspC</fullName>
    </submittedName>
</protein>
<evidence type="ECO:0000313" key="1">
    <source>
        <dbReference type="EMBL" id="MET1256734.1"/>
    </source>
</evidence>
<dbReference type="Pfam" id="PF11356">
    <property type="entry name" value="T2SSC"/>
    <property type="match status" value="1"/>
</dbReference>
<proteinExistence type="predicted"/>
<dbReference type="NCBIfam" id="TIGR01713">
    <property type="entry name" value="typeII_sec_gspC"/>
    <property type="match status" value="1"/>
</dbReference>
<dbReference type="Gene3D" id="2.30.42.10">
    <property type="match status" value="1"/>
</dbReference>
<evidence type="ECO:0000313" key="2">
    <source>
        <dbReference type="Proteomes" id="UP001548189"/>
    </source>
</evidence>
<dbReference type="InterPro" id="IPR036034">
    <property type="entry name" value="PDZ_sf"/>
</dbReference>
<organism evidence="1 2">
    <name type="scientific">Aliikangiella maris</name>
    <dbReference type="NCBI Taxonomy" id="3162458"/>
    <lineage>
        <taxon>Bacteria</taxon>
        <taxon>Pseudomonadati</taxon>
        <taxon>Pseudomonadota</taxon>
        <taxon>Gammaproteobacteria</taxon>
        <taxon>Oceanospirillales</taxon>
        <taxon>Pleioneaceae</taxon>
        <taxon>Aliikangiella</taxon>
    </lineage>
</organism>
<reference evidence="1 2" key="1">
    <citation type="submission" date="2024-06" db="EMBL/GenBank/DDBJ databases">
        <authorList>
            <person name="Li F."/>
        </authorList>
    </citation>
    <scope>NUCLEOTIDE SEQUENCE [LARGE SCALE GENOMIC DNA]</scope>
    <source>
        <strain evidence="1 2">GXAS 311</strain>
    </source>
</reference>